<evidence type="ECO:0000313" key="7">
    <source>
        <dbReference type="EMBL" id="HIX45206.1"/>
    </source>
</evidence>
<organism evidence="7 8">
    <name type="scientific">Candidatus Barnesiella excrementipullorum</name>
    <dbReference type="NCBI Taxonomy" id="2838479"/>
    <lineage>
        <taxon>Bacteria</taxon>
        <taxon>Pseudomonadati</taxon>
        <taxon>Bacteroidota</taxon>
        <taxon>Bacteroidia</taxon>
        <taxon>Bacteroidales</taxon>
        <taxon>Barnesiellaceae</taxon>
        <taxon>Barnesiella</taxon>
    </lineage>
</organism>
<evidence type="ECO:0000259" key="6">
    <source>
        <dbReference type="PROSITE" id="PS51782"/>
    </source>
</evidence>
<name>A0A9D2AQD9_9BACT</name>
<dbReference type="InterPro" id="IPR002901">
    <property type="entry name" value="MGlyc_endo_b_GlcNAc-like_dom"/>
</dbReference>
<dbReference type="PROSITE" id="PS51782">
    <property type="entry name" value="LYSM"/>
    <property type="match status" value="2"/>
</dbReference>
<feature type="domain" description="LysM" evidence="6">
    <location>
        <begin position="256"/>
        <end position="300"/>
    </location>
</feature>
<evidence type="ECO:0000256" key="2">
    <source>
        <dbReference type="ARBA" id="ARBA00022638"/>
    </source>
</evidence>
<dbReference type="Proteomes" id="UP000824246">
    <property type="component" value="Unassembled WGS sequence"/>
</dbReference>
<feature type="signal peptide" evidence="5">
    <location>
        <begin position="1"/>
        <end position="23"/>
    </location>
</feature>
<feature type="chain" id="PRO_5039633107" description="Peptidoglycan hydrolase" evidence="5">
    <location>
        <begin position="24"/>
        <end position="301"/>
    </location>
</feature>
<keyword evidence="3" id="KW-0378">Hydrolase</keyword>
<dbReference type="GO" id="GO:0004040">
    <property type="term" value="F:amidase activity"/>
    <property type="evidence" value="ECO:0007669"/>
    <property type="project" value="InterPro"/>
</dbReference>
<feature type="domain" description="LysM" evidence="6">
    <location>
        <begin position="200"/>
        <end position="244"/>
    </location>
</feature>
<evidence type="ECO:0000313" key="8">
    <source>
        <dbReference type="Proteomes" id="UP000824246"/>
    </source>
</evidence>
<dbReference type="PANTHER" id="PTHR33308">
    <property type="entry name" value="PEPTIDOGLYCAN HYDROLASE FLGJ"/>
    <property type="match status" value="1"/>
</dbReference>
<dbReference type="PANTHER" id="PTHR33308:SF9">
    <property type="entry name" value="PEPTIDOGLYCAN HYDROLASE FLGJ"/>
    <property type="match status" value="1"/>
</dbReference>
<dbReference type="SUPFAM" id="SSF54106">
    <property type="entry name" value="LysM domain"/>
    <property type="match status" value="1"/>
</dbReference>
<dbReference type="SMART" id="SM00257">
    <property type="entry name" value="LysM"/>
    <property type="match status" value="2"/>
</dbReference>
<sequence>MKRSIPFILIVATTLLSLPCTMAQSRIRQYEEYIEKYAGLAQEHQRRYGIPASITLAQGLLESGAGTSELSRKANNHFGIKCHDWEGATIHYKRDCYRKYRSVEDSYYDHSQFLLRDRYQKLFELKLTDYKGWARGLKKYGYATDPSYAQKLINLIELYDLNRFVKKAGDSKKSRDNKADTGRYPPAAPRHTVYRSWGLLYVEASDGDTYQTIADDFGFSPKELARYNDSKADVTLAAGDIVYLEKKNKKAAEGYDLHIVREGETLHFISQQYGIELKHLAKRNKMRRDAPLSPGQRLKLR</sequence>
<dbReference type="Gene3D" id="1.10.530.10">
    <property type="match status" value="1"/>
</dbReference>
<dbReference type="InterPro" id="IPR051056">
    <property type="entry name" value="Glycosyl_Hydrolase_73"/>
</dbReference>
<comment type="caution">
    <text evidence="7">The sequence shown here is derived from an EMBL/GenBank/DDBJ whole genome shotgun (WGS) entry which is preliminary data.</text>
</comment>
<protein>
    <recommendedName>
        <fullName evidence="4">Peptidoglycan hydrolase</fullName>
    </recommendedName>
</protein>
<dbReference type="InterPro" id="IPR018392">
    <property type="entry name" value="LysM"/>
</dbReference>
<dbReference type="GO" id="GO:0042742">
    <property type="term" value="P:defense response to bacterium"/>
    <property type="evidence" value="ECO:0007669"/>
    <property type="project" value="UniProtKB-KW"/>
</dbReference>
<evidence type="ECO:0000256" key="1">
    <source>
        <dbReference type="ARBA" id="ARBA00022529"/>
    </source>
</evidence>
<evidence type="ECO:0000256" key="5">
    <source>
        <dbReference type="SAM" id="SignalP"/>
    </source>
</evidence>
<dbReference type="Gene3D" id="3.10.350.10">
    <property type="entry name" value="LysM domain"/>
    <property type="match status" value="1"/>
</dbReference>
<dbReference type="CDD" id="cd00118">
    <property type="entry name" value="LysM"/>
    <property type="match status" value="2"/>
</dbReference>
<reference evidence="7" key="1">
    <citation type="journal article" date="2021" name="PeerJ">
        <title>Extensive microbial diversity within the chicken gut microbiome revealed by metagenomics and culture.</title>
        <authorList>
            <person name="Gilroy R."/>
            <person name="Ravi A."/>
            <person name="Getino M."/>
            <person name="Pursley I."/>
            <person name="Horton D.L."/>
            <person name="Alikhan N.F."/>
            <person name="Baker D."/>
            <person name="Gharbi K."/>
            <person name="Hall N."/>
            <person name="Watson M."/>
            <person name="Adriaenssens E.M."/>
            <person name="Foster-Nyarko E."/>
            <person name="Jarju S."/>
            <person name="Secka A."/>
            <person name="Antonio M."/>
            <person name="Oren A."/>
            <person name="Chaudhuri R.R."/>
            <person name="La Ragione R."/>
            <person name="Hildebrand F."/>
            <person name="Pallen M.J."/>
        </authorList>
    </citation>
    <scope>NUCLEOTIDE SEQUENCE</scope>
    <source>
        <strain evidence="7">ChiHjej12B11-16260</strain>
    </source>
</reference>
<keyword evidence="1" id="KW-0929">Antimicrobial</keyword>
<accession>A0A9D2AQD9</accession>
<dbReference type="GO" id="GO:0031640">
    <property type="term" value="P:killing of cells of another organism"/>
    <property type="evidence" value="ECO:0007669"/>
    <property type="project" value="UniProtKB-KW"/>
</dbReference>
<evidence type="ECO:0000256" key="3">
    <source>
        <dbReference type="ARBA" id="ARBA00022801"/>
    </source>
</evidence>
<keyword evidence="2" id="KW-0081">Bacteriolytic enzyme</keyword>
<gene>
    <name evidence="7" type="ORF">H9982_03200</name>
</gene>
<evidence type="ECO:0000256" key="4">
    <source>
        <dbReference type="ARBA" id="ARBA00032108"/>
    </source>
</evidence>
<keyword evidence="5" id="KW-0732">Signal</keyword>
<dbReference type="AlphaFoldDB" id="A0A9D2AQD9"/>
<dbReference type="InterPro" id="IPR036779">
    <property type="entry name" value="LysM_dom_sf"/>
</dbReference>
<reference evidence="7" key="2">
    <citation type="submission" date="2021-04" db="EMBL/GenBank/DDBJ databases">
        <authorList>
            <person name="Gilroy R."/>
        </authorList>
    </citation>
    <scope>NUCLEOTIDE SEQUENCE</scope>
    <source>
        <strain evidence="7">ChiHjej12B11-16260</strain>
    </source>
</reference>
<dbReference type="EMBL" id="DXFB01000086">
    <property type="protein sequence ID" value="HIX45206.1"/>
    <property type="molecule type" value="Genomic_DNA"/>
</dbReference>
<dbReference type="SMART" id="SM00047">
    <property type="entry name" value="LYZ2"/>
    <property type="match status" value="1"/>
</dbReference>
<proteinExistence type="predicted"/>
<dbReference type="Pfam" id="PF01476">
    <property type="entry name" value="LysM"/>
    <property type="match status" value="2"/>
</dbReference>
<dbReference type="Pfam" id="PF01832">
    <property type="entry name" value="Glucosaminidase"/>
    <property type="match status" value="1"/>
</dbReference>